<dbReference type="RefSeq" id="WP_177190134.1">
    <property type="nucleotide sequence ID" value="NZ_FORU01000001.1"/>
</dbReference>
<name>A0A1I3L6R2_9FLAO</name>
<proteinExistence type="predicted"/>
<organism evidence="2 3">
    <name type="scientific">Myroides guanonis</name>
    <dbReference type="NCBI Taxonomy" id="1150112"/>
    <lineage>
        <taxon>Bacteria</taxon>
        <taxon>Pseudomonadati</taxon>
        <taxon>Bacteroidota</taxon>
        <taxon>Flavobacteriia</taxon>
        <taxon>Flavobacteriales</taxon>
        <taxon>Flavobacteriaceae</taxon>
        <taxon>Myroides</taxon>
    </lineage>
</organism>
<evidence type="ECO:0008006" key="4">
    <source>
        <dbReference type="Google" id="ProtNLM"/>
    </source>
</evidence>
<protein>
    <recommendedName>
        <fullName evidence="4">Lmo0937 family membrane protein</fullName>
    </recommendedName>
</protein>
<keyword evidence="1" id="KW-1133">Transmembrane helix</keyword>
<dbReference type="EMBL" id="FORU01000001">
    <property type="protein sequence ID" value="SFI80401.1"/>
    <property type="molecule type" value="Genomic_DNA"/>
</dbReference>
<evidence type="ECO:0000313" key="2">
    <source>
        <dbReference type="EMBL" id="SFI80401.1"/>
    </source>
</evidence>
<keyword evidence="3" id="KW-1185">Reference proteome</keyword>
<feature type="transmembrane region" description="Helical" evidence="1">
    <location>
        <begin position="29"/>
        <end position="47"/>
    </location>
</feature>
<dbReference type="AlphaFoldDB" id="A0A1I3L6R2"/>
<keyword evidence="1" id="KW-0812">Transmembrane</keyword>
<reference evidence="3" key="1">
    <citation type="submission" date="2016-10" db="EMBL/GenBank/DDBJ databases">
        <authorList>
            <person name="Varghese N."/>
            <person name="Submissions S."/>
        </authorList>
    </citation>
    <scope>NUCLEOTIDE SEQUENCE [LARGE SCALE GENOMIC DNA]</scope>
    <source>
        <strain evidence="3">DSM 26542</strain>
    </source>
</reference>
<keyword evidence="1" id="KW-0472">Membrane</keyword>
<gene>
    <name evidence="2" type="ORF">SAMN04487893_101200</name>
</gene>
<evidence type="ECO:0000313" key="3">
    <source>
        <dbReference type="Proteomes" id="UP000243887"/>
    </source>
</evidence>
<evidence type="ECO:0000256" key="1">
    <source>
        <dbReference type="SAM" id="Phobius"/>
    </source>
</evidence>
<sequence length="54" mass="6172">MKNLFWVIIIALLLAWVVGYFVYGVMFGGAIHILVLLVLVMVILRVVSDKRPRD</sequence>
<dbReference type="Proteomes" id="UP000243887">
    <property type="component" value="Unassembled WGS sequence"/>
</dbReference>
<accession>A0A1I3L6R2</accession>